<keyword evidence="2 5" id="KW-0812">Transmembrane</keyword>
<dbReference type="RefSeq" id="WP_343802133.1">
    <property type="nucleotide sequence ID" value="NZ_BAAAET010000001.1"/>
</dbReference>
<comment type="subcellular location">
    <subcellularLocation>
        <location evidence="1">Membrane</location>
        <topology evidence="1">Multi-pass membrane protein</topology>
    </subcellularLocation>
</comment>
<feature type="transmembrane region" description="Helical" evidence="5">
    <location>
        <begin position="68"/>
        <end position="88"/>
    </location>
</feature>
<dbReference type="Pfam" id="PF01758">
    <property type="entry name" value="SBF"/>
    <property type="match status" value="1"/>
</dbReference>
<dbReference type="EMBL" id="BAAAET010000001">
    <property type="protein sequence ID" value="GAA0683744.1"/>
    <property type="molecule type" value="Genomic_DNA"/>
</dbReference>
<accession>A0ABN1I3P3</accession>
<dbReference type="PANTHER" id="PTHR10361">
    <property type="entry name" value="SODIUM-BILE ACID COTRANSPORTER"/>
    <property type="match status" value="1"/>
</dbReference>
<feature type="transmembrane region" description="Helical" evidence="5">
    <location>
        <begin position="232"/>
        <end position="254"/>
    </location>
</feature>
<feature type="transmembrane region" description="Helical" evidence="5">
    <location>
        <begin position="6"/>
        <end position="27"/>
    </location>
</feature>
<feature type="transmembrane region" description="Helical" evidence="5">
    <location>
        <begin position="100"/>
        <end position="125"/>
    </location>
</feature>
<sequence length="295" mass="31449">MQASYLSQLILPMALFSIMLGVGMTLTRSDFMRLWQAPGVVLLGVAAQLLLLPLLGALVLWWADLPPLLAVGLMILTFAPGGATSNMLTLLARGDTALSITLTAVTSLVTPFTLPLLTLLALHFYGLTGELPQFPVLGTIMKVMLVTLLPVALGMLMAGFKPDWCAWMIKPVKICSLVFMIAIVTAIVRANWAQLPDLIGQVGPVALLLAVCALLTGYLLARLARLSEERRITLAIEVGIQNAGTALLVTGGLLQSAEMSASALIYGVVMQVPALMILGWRNRDLVLQPVRAGQG</sequence>
<protein>
    <submittedName>
        <fullName evidence="6">Bile acid:sodium symporter family protein</fullName>
    </submittedName>
</protein>
<comment type="caution">
    <text evidence="6">The sequence shown here is derived from an EMBL/GenBank/DDBJ whole genome shotgun (WGS) entry which is preliminary data.</text>
</comment>
<feature type="transmembrane region" description="Helical" evidence="5">
    <location>
        <begin position="198"/>
        <end position="220"/>
    </location>
</feature>
<evidence type="ECO:0000256" key="3">
    <source>
        <dbReference type="ARBA" id="ARBA00022989"/>
    </source>
</evidence>
<reference evidence="6 7" key="1">
    <citation type="journal article" date="2019" name="Int. J. Syst. Evol. Microbiol.">
        <title>The Global Catalogue of Microorganisms (GCM) 10K type strain sequencing project: providing services to taxonomists for standard genome sequencing and annotation.</title>
        <authorList>
            <consortium name="The Broad Institute Genomics Platform"/>
            <consortium name="The Broad Institute Genome Sequencing Center for Infectious Disease"/>
            <person name="Wu L."/>
            <person name="Ma J."/>
        </authorList>
    </citation>
    <scope>NUCLEOTIDE SEQUENCE [LARGE SCALE GENOMIC DNA]</scope>
    <source>
        <strain evidence="6 7">JCM 15134</strain>
    </source>
</reference>
<dbReference type="PANTHER" id="PTHR10361:SF24">
    <property type="entry name" value="P3 PROTEIN"/>
    <property type="match status" value="1"/>
</dbReference>
<gene>
    <name evidence="6" type="ORF">GCM10009104_06180</name>
</gene>
<feature type="transmembrane region" description="Helical" evidence="5">
    <location>
        <begin position="39"/>
        <end position="62"/>
    </location>
</feature>
<feature type="transmembrane region" description="Helical" evidence="5">
    <location>
        <begin position="260"/>
        <end position="280"/>
    </location>
</feature>
<keyword evidence="7" id="KW-1185">Reference proteome</keyword>
<evidence type="ECO:0000256" key="4">
    <source>
        <dbReference type="ARBA" id="ARBA00023136"/>
    </source>
</evidence>
<keyword evidence="4 5" id="KW-0472">Membrane</keyword>
<evidence type="ECO:0000313" key="7">
    <source>
        <dbReference type="Proteomes" id="UP001499915"/>
    </source>
</evidence>
<dbReference type="Gene3D" id="1.20.1530.20">
    <property type="match status" value="1"/>
</dbReference>
<proteinExistence type="predicted"/>
<dbReference type="InterPro" id="IPR038770">
    <property type="entry name" value="Na+/solute_symporter_sf"/>
</dbReference>
<evidence type="ECO:0000256" key="1">
    <source>
        <dbReference type="ARBA" id="ARBA00004141"/>
    </source>
</evidence>
<evidence type="ECO:0000256" key="5">
    <source>
        <dbReference type="SAM" id="Phobius"/>
    </source>
</evidence>
<keyword evidence="3 5" id="KW-1133">Transmembrane helix</keyword>
<evidence type="ECO:0000256" key="2">
    <source>
        <dbReference type="ARBA" id="ARBA00022692"/>
    </source>
</evidence>
<dbReference type="InterPro" id="IPR004710">
    <property type="entry name" value="Bilac:Na_transpt"/>
</dbReference>
<feature type="transmembrane region" description="Helical" evidence="5">
    <location>
        <begin position="137"/>
        <end position="160"/>
    </location>
</feature>
<name>A0ABN1I3P3_9GAMM</name>
<dbReference type="InterPro" id="IPR002657">
    <property type="entry name" value="BilAc:Na_symport/Acr3"/>
</dbReference>
<feature type="transmembrane region" description="Helical" evidence="5">
    <location>
        <begin position="172"/>
        <end position="192"/>
    </location>
</feature>
<dbReference type="Proteomes" id="UP001499915">
    <property type="component" value="Unassembled WGS sequence"/>
</dbReference>
<evidence type="ECO:0000313" key="6">
    <source>
        <dbReference type="EMBL" id="GAA0683744.1"/>
    </source>
</evidence>
<organism evidence="6 7">
    <name type="scientific">Marinobacterium maritimum</name>
    <dbReference type="NCBI Taxonomy" id="500162"/>
    <lineage>
        <taxon>Bacteria</taxon>
        <taxon>Pseudomonadati</taxon>
        <taxon>Pseudomonadota</taxon>
        <taxon>Gammaproteobacteria</taxon>
        <taxon>Oceanospirillales</taxon>
        <taxon>Oceanospirillaceae</taxon>
        <taxon>Marinobacterium</taxon>
    </lineage>
</organism>